<keyword evidence="3" id="KW-1185">Reference proteome</keyword>
<protein>
    <submittedName>
        <fullName evidence="2">LPXTG-motif cell wall anchor domain-containing protein</fullName>
    </submittedName>
</protein>
<gene>
    <name evidence="2" type="ORF">J416_00429</name>
</gene>
<comment type="caution">
    <text evidence="2">The sequence shown here is derived from an EMBL/GenBank/DDBJ whole genome shotgun (WGS) entry which is preliminary data.</text>
</comment>
<dbReference type="PATRIC" id="fig|1308866.3.peg.89"/>
<evidence type="ECO:0000313" key="3">
    <source>
        <dbReference type="Proteomes" id="UP000012283"/>
    </source>
</evidence>
<keyword evidence="1" id="KW-0472">Membrane</keyword>
<dbReference type="EMBL" id="APML01000003">
    <property type="protein sequence ID" value="ENH98407.1"/>
    <property type="molecule type" value="Genomic_DNA"/>
</dbReference>
<proteinExistence type="predicted"/>
<evidence type="ECO:0000256" key="1">
    <source>
        <dbReference type="SAM" id="Phobius"/>
    </source>
</evidence>
<evidence type="ECO:0000313" key="2">
    <source>
        <dbReference type="EMBL" id="ENH98407.1"/>
    </source>
</evidence>
<keyword evidence="1" id="KW-1133">Transmembrane helix</keyword>
<dbReference type="STRING" id="1308866.J416_00429"/>
<organism evidence="2 3">
    <name type="scientific">Gracilibacillus halophilus YIM-C55.5</name>
    <dbReference type="NCBI Taxonomy" id="1308866"/>
    <lineage>
        <taxon>Bacteria</taxon>
        <taxon>Bacillati</taxon>
        <taxon>Bacillota</taxon>
        <taxon>Bacilli</taxon>
        <taxon>Bacillales</taxon>
        <taxon>Bacillaceae</taxon>
        <taxon>Gracilibacillus</taxon>
    </lineage>
</organism>
<dbReference type="Proteomes" id="UP000012283">
    <property type="component" value="Unassembled WGS sequence"/>
</dbReference>
<accession>N4WQK4</accession>
<keyword evidence="1" id="KW-0812">Transmembrane</keyword>
<reference evidence="2 3" key="1">
    <citation type="submission" date="2013-03" db="EMBL/GenBank/DDBJ databases">
        <title>Draft genome sequence of Gracibacillus halophilus YIM-C55.5, a moderately halophilic and thermophilic organism from the Xiaochaidamu salt lake.</title>
        <authorList>
            <person name="Sugumar T."/>
            <person name="Polireddy D.R."/>
            <person name="Antony A."/>
            <person name="Madhava Y.R."/>
            <person name="Sivakumar N."/>
        </authorList>
    </citation>
    <scope>NUCLEOTIDE SEQUENCE [LARGE SCALE GENOMIC DNA]</scope>
    <source>
        <strain evidence="2 3">YIM-C55.5</strain>
    </source>
</reference>
<dbReference type="RefSeq" id="WP_003462623.1">
    <property type="nucleotide sequence ID" value="NZ_APML01000003.1"/>
</dbReference>
<feature type="transmembrane region" description="Helical" evidence="1">
    <location>
        <begin position="183"/>
        <end position="205"/>
    </location>
</feature>
<dbReference type="OrthoDB" id="2566057at2"/>
<dbReference type="eggNOG" id="COG1470">
    <property type="taxonomic scope" value="Bacteria"/>
</dbReference>
<name>N4WQK4_9BACI</name>
<sequence length="211" mass="23646">MKRFSYWLLLLPLLTILYAPIEVSATSQDSLIQISGDLSADGKLFQLENVKPGDWANRKLSLSNVTNHDVHYRMDVQYTDGSKQLYQALKLKITNSNETVLFDDALANLSNQTEQTLRPNSNETFHFQLRFPSELGNEYQGLTTNADIIISAEGNSDTQESSFPLSSDSQIPTHDNLPDTATFIFRFFLVGTVLFTAGTLLLLYAKARKTA</sequence>
<dbReference type="AlphaFoldDB" id="N4WQK4"/>